<proteinExistence type="predicted"/>
<dbReference type="AlphaFoldDB" id="A0A501XFI6"/>
<comment type="caution">
    <text evidence="2">The sequence shown here is derived from an EMBL/GenBank/DDBJ whole genome shotgun (WGS) entry which is preliminary data.</text>
</comment>
<evidence type="ECO:0000313" key="6">
    <source>
        <dbReference type="Proteomes" id="UP000319897"/>
    </source>
</evidence>
<dbReference type="InterPro" id="IPR047960">
    <property type="entry name" value="Transpos_IS1380"/>
</dbReference>
<reference evidence="2 6" key="1">
    <citation type="submission" date="2019-06" db="EMBL/GenBank/DDBJ databases">
        <authorList>
            <person name="Lee I."/>
            <person name="Jang G.I."/>
            <person name="Hwang C.Y."/>
        </authorList>
    </citation>
    <scope>NUCLEOTIDE SEQUENCE [LARGE SCALE GENOMIC DNA]</scope>
    <source>
        <strain evidence="2 6">PAMC 28131</strain>
    </source>
</reference>
<protein>
    <submittedName>
        <fullName evidence="2">IS1380-like element ISKpn23 family transposase</fullName>
    </submittedName>
</protein>
<dbReference type="EMBL" id="VFSU01000023">
    <property type="protein sequence ID" value="TPE61415.1"/>
    <property type="molecule type" value="Genomic_DNA"/>
</dbReference>
<dbReference type="Pfam" id="PF13701">
    <property type="entry name" value="DDE_Tnp_1_4"/>
    <property type="match status" value="1"/>
</dbReference>
<evidence type="ECO:0000259" key="1">
    <source>
        <dbReference type="Pfam" id="PF13701"/>
    </source>
</evidence>
<organism evidence="2 6">
    <name type="scientific">Sandaracinobacter neustonicus</name>
    <dbReference type="NCBI Taxonomy" id="1715348"/>
    <lineage>
        <taxon>Bacteria</taxon>
        <taxon>Pseudomonadati</taxon>
        <taxon>Pseudomonadota</taxon>
        <taxon>Alphaproteobacteria</taxon>
        <taxon>Sphingomonadales</taxon>
        <taxon>Sphingosinicellaceae</taxon>
        <taxon>Sandaracinobacter</taxon>
    </lineage>
</organism>
<evidence type="ECO:0000313" key="4">
    <source>
        <dbReference type="EMBL" id="TPE61415.1"/>
    </source>
</evidence>
<dbReference type="EMBL" id="VFSU01000018">
    <property type="protein sequence ID" value="TPE62425.1"/>
    <property type="molecule type" value="Genomic_DNA"/>
</dbReference>
<evidence type="ECO:0000313" key="3">
    <source>
        <dbReference type="EMBL" id="TPE59844.1"/>
    </source>
</evidence>
<dbReference type="NCBIfam" id="NF033539">
    <property type="entry name" value="transpos_IS1380"/>
    <property type="match status" value="1"/>
</dbReference>
<dbReference type="EMBL" id="VFSU01000029">
    <property type="protein sequence ID" value="TPE59844.1"/>
    <property type="molecule type" value="Genomic_DNA"/>
</dbReference>
<feature type="non-terminal residue" evidence="2">
    <location>
        <position position="255"/>
    </location>
</feature>
<keyword evidence="6" id="KW-1185">Reference proteome</keyword>
<dbReference type="InterPro" id="IPR025668">
    <property type="entry name" value="Tnp_DDE_dom"/>
</dbReference>
<gene>
    <name evidence="5" type="ORF">FJQ54_05865</name>
    <name evidence="4" type="ORF">FJQ54_08710</name>
    <name evidence="3" type="ORF">FJQ54_13025</name>
    <name evidence="2" type="ORF">FJQ54_13970</name>
</gene>
<evidence type="ECO:0000313" key="2">
    <source>
        <dbReference type="EMBL" id="TPE59169.1"/>
    </source>
</evidence>
<dbReference type="EMBL" id="VFSU01000031">
    <property type="protein sequence ID" value="TPE59169.1"/>
    <property type="molecule type" value="Genomic_DNA"/>
</dbReference>
<name>A0A501XFI6_9SPHN</name>
<evidence type="ECO:0000313" key="5">
    <source>
        <dbReference type="EMBL" id="TPE62425.1"/>
    </source>
</evidence>
<dbReference type="Proteomes" id="UP000319897">
    <property type="component" value="Unassembled WGS sequence"/>
</dbReference>
<sequence>MDHPEGAGSKRADRVEFDRRVHVEFRGAQLSSDGGLLVMRELDDALGLSDLAAKALRDTRRGKNTVHRLDGLFRQSVFGRLAGYEDVNDADRLALDPVMRQVVGGRAVDAQAASASQMGRFETETLAQPENRAALADLNGQWIDRFHDRNGLKYIVLDMDSSVSPTHGDQEGAAWNGHFDCTCYHPNFLFNQFGMLERCALRHGNVHSADGWRDVLDPVIARYAERDLCGRFFRADAAYAIPAIYERLEEARFFY</sequence>
<accession>A0A501XFI6</accession>
<feature type="domain" description="Transposase DDE" evidence="1">
    <location>
        <begin position="15"/>
        <end position="255"/>
    </location>
</feature>